<evidence type="ECO:0000259" key="1">
    <source>
        <dbReference type="Pfam" id="PF04784"/>
    </source>
</evidence>
<comment type="caution">
    <text evidence="2">The sequence shown here is derived from an EMBL/GenBank/DDBJ whole genome shotgun (WGS) entry which is preliminary data.</text>
</comment>
<proteinExistence type="predicted"/>
<evidence type="ECO:0000313" key="2">
    <source>
        <dbReference type="EMBL" id="PQJ75502.1"/>
    </source>
</evidence>
<organism evidence="2 3">
    <name type="scientific">Polaribacter gangjinensis</name>
    <dbReference type="NCBI Taxonomy" id="574710"/>
    <lineage>
        <taxon>Bacteria</taxon>
        <taxon>Pseudomonadati</taxon>
        <taxon>Bacteroidota</taxon>
        <taxon>Flavobacteriia</taxon>
        <taxon>Flavobacteriales</taxon>
        <taxon>Flavobacteriaceae</taxon>
    </lineage>
</organism>
<dbReference type="OrthoDB" id="526867at2"/>
<dbReference type="InterPro" id="IPR006869">
    <property type="entry name" value="DUF547"/>
</dbReference>
<dbReference type="Proteomes" id="UP000237608">
    <property type="component" value="Unassembled WGS sequence"/>
</dbReference>
<dbReference type="AlphaFoldDB" id="A0A2S7WE10"/>
<dbReference type="PANTHER" id="PTHR46361:SF3">
    <property type="entry name" value="ELECTRON CARRIER_ PROTEIN DISULFIDE OXIDOREDUCTASE"/>
    <property type="match status" value="1"/>
</dbReference>
<name>A0A2S7WE10_9FLAO</name>
<evidence type="ECO:0000313" key="3">
    <source>
        <dbReference type="Proteomes" id="UP000237608"/>
    </source>
</evidence>
<gene>
    <name evidence="2" type="ORF">BTO13_09790</name>
</gene>
<dbReference type="PANTHER" id="PTHR46361">
    <property type="entry name" value="ELECTRON CARRIER/ PROTEIN DISULFIDE OXIDOREDUCTASE"/>
    <property type="match status" value="1"/>
</dbReference>
<reference evidence="2 3" key="1">
    <citation type="submission" date="2016-12" db="EMBL/GenBank/DDBJ databases">
        <title>Trade-off between light-utilization and light-protection in marine flavobacteria.</title>
        <authorList>
            <person name="Kumagai Y."/>
            <person name="Yoshizawa S."/>
            <person name="Kogure K."/>
            <person name="Iwasaki W."/>
        </authorList>
    </citation>
    <scope>NUCLEOTIDE SEQUENCE [LARGE SCALE GENOMIC DNA]</scope>
    <source>
        <strain evidence="2 3">KCTC 22729</strain>
    </source>
</reference>
<dbReference type="Pfam" id="PF04784">
    <property type="entry name" value="DUF547"/>
    <property type="match status" value="1"/>
</dbReference>
<keyword evidence="3" id="KW-1185">Reference proteome</keyword>
<sequence length="261" mass="30580">MLKHTKFYTKQFFYSLIFLSSFFLNSQENIKFTEVSKDLPTNIKDSKSIENELKIVSESNLSDLMKQLKTDKEKIAFWVNIYNAFIQISLSENPKLYEDKGTYFSEKRIKIGGEILSFDDIEHGILRKSKVKIGLGYVRKWFRPKWERKLRVENVDWRIHFALNCGAKSCPPVAIYSPENLENELTFMTKAYLEEQTSYDKTSKTASTSVLMSWFRGDFGGKNGAKKILLDYKITPEKPKYLDFKTYDWTLLLGNFRTIPN</sequence>
<protein>
    <recommendedName>
        <fullName evidence="1">DUF547 domain-containing protein</fullName>
    </recommendedName>
</protein>
<dbReference type="EMBL" id="MSCL01000001">
    <property type="protein sequence ID" value="PQJ75502.1"/>
    <property type="molecule type" value="Genomic_DNA"/>
</dbReference>
<accession>A0A2S7WE10</accession>
<feature type="domain" description="DUF547" evidence="1">
    <location>
        <begin position="67"/>
        <end position="193"/>
    </location>
</feature>